<dbReference type="Proteomes" id="UP000014074">
    <property type="component" value="Unassembled WGS sequence"/>
</dbReference>
<dbReference type="InterPro" id="IPR051164">
    <property type="entry name" value="NmrA-like_oxidored"/>
</dbReference>
<dbReference type="AlphaFoldDB" id="R8BGX3"/>
<dbReference type="Gene3D" id="3.40.50.720">
    <property type="entry name" value="NAD(P)-binding Rossmann-like Domain"/>
    <property type="match status" value="1"/>
</dbReference>
<dbReference type="InterPro" id="IPR008030">
    <property type="entry name" value="NmrA-like"/>
</dbReference>
<keyword evidence="2" id="KW-0521">NADP</keyword>
<dbReference type="Gene3D" id="3.90.25.10">
    <property type="entry name" value="UDP-galactose 4-epimerase, domain 1"/>
    <property type="match status" value="1"/>
</dbReference>
<feature type="domain" description="NmrA-like" evidence="3">
    <location>
        <begin position="4"/>
        <end position="308"/>
    </location>
</feature>
<dbReference type="KEGG" id="tmn:UCRPA7_5921"/>
<protein>
    <submittedName>
        <fullName evidence="4">Putative nmral1 protein</fullName>
    </submittedName>
</protein>
<comment type="similarity">
    <text evidence="1">Belongs to the NmrA-type oxidoreductase family.</text>
</comment>
<sequence length="318" mass="35397">MAGKRIITIFGSTGNQGGSVVKTFLSDPKLKNDWAVRGVTRNVDSESAKKLSSQGVEMVAADMNDKESLLKAVTGASAVFGVTNYWEKMDHNLEYEQGKKLADAVKEAGVNHYIWSSLKNVTELTNGKLSQVFHFDSKARVEKYVRELGIPATFFLPGFFMSNLPGGMFRQTPPENNWTLALPVPADTAKFPMFDTADSGKWLKAIVLNRDKLLGKQVFAATNYMTPTEIVDEFKKAFPEAGKTASFFSVPHDMYINILTSNGMPEFAAKELLENMRLMEEGGYYGHASLDESHSILEDELTTWEEYMKKAPAFAELK</sequence>
<dbReference type="GO" id="GO:0005634">
    <property type="term" value="C:nucleus"/>
    <property type="evidence" value="ECO:0007669"/>
    <property type="project" value="TreeGrafter"/>
</dbReference>
<dbReference type="GeneID" id="19326525"/>
<keyword evidence="5" id="KW-1185">Reference proteome</keyword>
<gene>
    <name evidence="4" type="ORF">UCRPA7_5921</name>
</gene>
<dbReference type="CDD" id="cd05251">
    <property type="entry name" value="NmrA_like_SDR_a"/>
    <property type="match status" value="1"/>
</dbReference>
<evidence type="ECO:0000313" key="5">
    <source>
        <dbReference type="Proteomes" id="UP000014074"/>
    </source>
</evidence>
<organism evidence="4 5">
    <name type="scientific">Phaeoacremonium minimum (strain UCR-PA7)</name>
    <name type="common">Esca disease fungus</name>
    <name type="synonym">Togninia minima</name>
    <dbReference type="NCBI Taxonomy" id="1286976"/>
    <lineage>
        <taxon>Eukaryota</taxon>
        <taxon>Fungi</taxon>
        <taxon>Dikarya</taxon>
        <taxon>Ascomycota</taxon>
        <taxon>Pezizomycotina</taxon>
        <taxon>Sordariomycetes</taxon>
        <taxon>Sordariomycetidae</taxon>
        <taxon>Togniniales</taxon>
        <taxon>Togniniaceae</taxon>
        <taxon>Phaeoacremonium</taxon>
    </lineage>
</organism>
<dbReference type="Pfam" id="PF05368">
    <property type="entry name" value="NmrA"/>
    <property type="match status" value="1"/>
</dbReference>
<dbReference type="OrthoDB" id="300709at2759"/>
<evidence type="ECO:0000256" key="1">
    <source>
        <dbReference type="ARBA" id="ARBA00006328"/>
    </source>
</evidence>
<reference evidence="5" key="1">
    <citation type="journal article" date="2013" name="Genome Announc.">
        <title>Draft genome sequence of the ascomycete Phaeoacremonium aleophilum strain UCR-PA7, a causal agent of the esca disease complex in grapevines.</title>
        <authorList>
            <person name="Blanco-Ulate B."/>
            <person name="Rolshausen P."/>
            <person name="Cantu D."/>
        </authorList>
    </citation>
    <scope>NUCLEOTIDE SEQUENCE [LARGE SCALE GENOMIC DNA]</scope>
    <source>
        <strain evidence="5">UCR-PA7</strain>
    </source>
</reference>
<proteinExistence type="inferred from homology"/>
<dbReference type="PANTHER" id="PTHR42748:SF31">
    <property type="entry name" value="NMRA-LIKE DOMAIN-CONTAINING PROTEIN-RELATED"/>
    <property type="match status" value="1"/>
</dbReference>
<dbReference type="RefSeq" id="XP_007916655.1">
    <property type="nucleotide sequence ID" value="XM_007918464.1"/>
</dbReference>
<dbReference type="InterPro" id="IPR036291">
    <property type="entry name" value="NAD(P)-bd_dom_sf"/>
</dbReference>
<dbReference type="SUPFAM" id="SSF51735">
    <property type="entry name" value="NAD(P)-binding Rossmann-fold domains"/>
    <property type="match status" value="1"/>
</dbReference>
<dbReference type="EMBL" id="KB933210">
    <property type="protein sequence ID" value="EON98534.1"/>
    <property type="molecule type" value="Genomic_DNA"/>
</dbReference>
<dbReference type="HOGENOM" id="CLU_007383_8_1_1"/>
<evidence type="ECO:0000259" key="3">
    <source>
        <dbReference type="Pfam" id="PF05368"/>
    </source>
</evidence>
<evidence type="ECO:0000256" key="2">
    <source>
        <dbReference type="ARBA" id="ARBA00022857"/>
    </source>
</evidence>
<dbReference type="eggNOG" id="ENOG502QQEA">
    <property type="taxonomic scope" value="Eukaryota"/>
</dbReference>
<accession>R8BGX3</accession>
<name>R8BGX3_PHAM7</name>
<evidence type="ECO:0000313" key="4">
    <source>
        <dbReference type="EMBL" id="EON98534.1"/>
    </source>
</evidence>
<dbReference type="PANTHER" id="PTHR42748">
    <property type="entry name" value="NITROGEN METABOLITE REPRESSION PROTEIN NMRA FAMILY MEMBER"/>
    <property type="match status" value="1"/>
</dbReference>